<dbReference type="PANTHER" id="PTHR32338:SF10">
    <property type="entry name" value="N-ACETYL-GAMMA-GLUTAMYL-PHOSPHATE REDUCTASE, CHLOROPLASTIC-RELATED"/>
    <property type="match status" value="1"/>
</dbReference>
<keyword evidence="2 5" id="KW-0028">Amino-acid biosynthesis</keyword>
<accession>A0ABW2PZR5</accession>
<dbReference type="SUPFAM" id="SSF51735">
    <property type="entry name" value="NAD(P)-binding Rossmann-fold domains"/>
    <property type="match status" value="1"/>
</dbReference>
<dbReference type="PROSITE" id="PS01224">
    <property type="entry name" value="ARGC"/>
    <property type="match status" value="1"/>
</dbReference>
<dbReference type="RefSeq" id="WP_380966492.1">
    <property type="nucleotide sequence ID" value="NZ_JBHTCO010000015.1"/>
</dbReference>
<keyword evidence="9" id="KW-1185">Reference proteome</keyword>
<evidence type="ECO:0000313" key="9">
    <source>
        <dbReference type="Proteomes" id="UP001596505"/>
    </source>
</evidence>
<dbReference type="Pfam" id="PF22698">
    <property type="entry name" value="Semialdhyde_dhC_1"/>
    <property type="match status" value="1"/>
</dbReference>
<feature type="active site" evidence="5 6">
    <location>
        <position position="149"/>
    </location>
</feature>
<dbReference type="SUPFAM" id="SSF55347">
    <property type="entry name" value="Glyceraldehyde-3-phosphate dehydrogenase-like, C-terminal domain"/>
    <property type="match status" value="1"/>
</dbReference>
<keyword evidence="4 5" id="KW-0560">Oxidoreductase</keyword>
<evidence type="ECO:0000256" key="1">
    <source>
        <dbReference type="ARBA" id="ARBA00022571"/>
    </source>
</evidence>
<keyword evidence="5" id="KW-0963">Cytoplasm</keyword>
<organism evidence="8 9">
    <name type="scientific">Scopulibacillus cellulosilyticus</name>
    <dbReference type="NCBI Taxonomy" id="2665665"/>
    <lineage>
        <taxon>Bacteria</taxon>
        <taxon>Bacillati</taxon>
        <taxon>Bacillota</taxon>
        <taxon>Bacilli</taxon>
        <taxon>Bacillales</taxon>
        <taxon>Sporolactobacillaceae</taxon>
        <taxon>Scopulibacillus</taxon>
    </lineage>
</organism>
<dbReference type="InterPro" id="IPR023013">
    <property type="entry name" value="AGPR_AS"/>
</dbReference>
<keyword evidence="3 5" id="KW-0521">NADP</keyword>
<dbReference type="SMART" id="SM00859">
    <property type="entry name" value="Semialdhyde_dh"/>
    <property type="match status" value="1"/>
</dbReference>
<dbReference type="NCBIfam" id="TIGR01850">
    <property type="entry name" value="argC"/>
    <property type="match status" value="1"/>
</dbReference>
<evidence type="ECO:0000256" key="2">
    <source>
        <dbReference type="ARBA" id="ARBA00022605"/>
    </source>
</evidence>
<keyword evidence="1 5" id="KW-0055">Arginine biosynthesis</keyword>
<comment type="subcellular location">
    <subcellularLocation>
        <location evidence="5">Cytoplasm</location>
    </subcellularLocation>
</comment>
<reference evidence="9" key="1">
    <citation type="journal article" date="2019" name="Int. J. Syst. Evol. Microbiol.">
        <title>The Global Catalogue of Microorganisms (GCM) 10K type strain sequencing project: providing services to taxonomists for standard genome sequencing and annotation.</title>
        <authorList>
            <consortium name="The Broad Institute Genomics Platform"/>
            <consortium name="The Broad Institute Genome Sequencing Center for Infectious Disease"/>
            <person name="Wu L."/>
            <person name="Ma J."/>
        </authorList>
    </citation>
    <scope>NUCLEOTIDE SEQUENCE [LARGE SCALE GENOMIC DNA]</scope>
    <source>
        <strain evidence="9">CGMCC 1.16305</strain>
    </source>
</reference>
<dbReference type="HAMAP" id="MF_00150">
    <property type="entry name" value="ArgC_type1"/>
    <property type="match status" value="1"/>
</dbReference>
<evidence type="ECO:0000256" key="3">
    <source>
        <dbReference type="ARBA" id="ARBA00022857"/>
    </source>
</evidence>
<proteinExistence type="inferred from homology"/>
<comment type="caution">
    <text evidence="8">The sequence shown here is derived from an EMBL/GenBank/DDBJ whole genome shotgun (WGS) entry which is preliminary data.</text>
</comment>
<dbReference type="CDD" id="cd23934">
    <property type="entry name" value="AGPR_1_C"/>
    <property type="match status" value="1"/>
</dbReference>
<comment type="similarity">
    <text evidence="5">Belongs to the NAGSA dehydrogenase family. Type 1 subfamily.</text>
</comment>
<dbReference type="InterPro" id="IPR050085">
    <property type="entry name" value="AGPR"/>
</dbReference>
<dbReference type="GO" id="GO:0003942">
    <property type="term" value="F:N-acetyl-gamma-glutamyl-phosphate reductase activity"/>
    <property type="evidence" value="ECO:0007669"/>
    <property type="project" value="UniProtKB-EC"/>
</dbReference>
<evidence type="ECO:0000313" key="8">
    <source>
        <dbReference type="EMBL" id="MFC7393801.1"/>
    </source>
</evidence>
<dbReference type="Proteomes" id="UP001596505">
    <property type="component" value="Unassembled WGS sequence"/>
</dbReference>
<protein>
    <recommendedName>
        <fullName evidence="5">N-acetyl-gamma-glutamyl-phosphate reductase</fullName>
        <shortName evidence="5">AGPR</shortName>
        <ecNumber evidence="5">1.2.1.38</ecNumber>
    </recommendedName>
    <alternativeName>
        <fullName evidence="5">N-acetyl-glutamate semialdehyde dehydrogenase</fullName>
        <shortName evidence="5">NAGSA dehydrogenase</shortName>
    </alternativeName>
</protein>
<dbReference type="InterPro" id="IPR000706">
    <property type="entry name" value="AGPR_type-1"/>
</dbReference>
<name>A0ABW2PZR5_9BACL</name>
<dbReference type="EMBL" id="JBHTCO010000015">
    <property type="protein sequence ID" value="MFC7393801.1"/>
    <property type="molecule type" value="Genomic_DNA"/>
</dbReference>
<dbReference type="Gene3D" id="3.30.360.10">
    <property type="entry name" value="Dihydrodipicolinate Reductase, domain 2"/>
    <property type="match status" value="1"/>
</dbReference>
<evidence type="ECO:0000256" key="6">
    <source>
        <dbReference type="PROSITE-ProRule" id="PRU10010"/>
    </source>
</evidence>
<dbReference type="CDD" id="cd17895">
    <property type="entry name" value="AGPR_1_N"/>
    <property type="match status" value="1"/>
</dbReference>
<evidence type="ECO:0000259" key="7">
    <source>
        <dbReference type="SMART" id="SM00859"/>
    </source>
</evidence>
<gene>
    <name evidence="5 8" type="primary">argC</name>
    <name evidence="8" type="ORF">ACFQRG_12635</name>
</gene>
<comment type="function">
    <text evidence="5">Catalyzes the NADPH-dependent reduction of N-acetyl-5-glutamyl phosphate to yield N-acetyl-L-glutamate 5-semialdehyde.</text>
</comment>
<sequence length="345" mass="38155">MKAGIIGANGYSGVELIRFLINHPNVEIEMLISHSTSGKNVKELYPHLSKVCEKPLENVDVDEVAEKVDLLFFATPSGVSQNLVPEFLDKGLTCIDLSGDFRLNDPEKYTKWYQKPAADQSYLQQAVYGLSEFYKEQIKNAKLIANPGCYPTAALLGILPAAKMGLVDLETLIIDGKSGASGAGRGVSLGSHFCEVNENVKAYKVGVHQHTPEIEQTIQSITGEQTNLSFTPHLIPMTRGIMCTVYASLKKPLSTEEAVEHYKQFYESDHFVRVREPGYWPATKEVYGSNYCDIGIVSDERTNRLMIISVIDNVVKGASGQAIQNMNLMNGWEEWTGLTLTPAYP</sequence>
<dbReference type="InterPro" id="IPR058924">
    <property type="entry name" value="AGPR_dimerisation_dom"/>
</dbReference>
<dbReference type="EC" id="1.2.1.38" evidence="5"/>
<evidence type="ECO:0000256" key="4">
    <source>
        <dbReference type="ARBA" id="ARBA00023002"/>
    </source>
</evidence>
<dbReference type="InterPro" id="IPR036291">
    <property type="entry name" value="NAD(P)-bd_dom_sf"/>
</dbReference>
<comment type="catalytic activity">
    <reaction evidence="5">
        <text>N-acetyl-L-glutamate 5-semialdehyde + phosphate + NADP(+) = N-acetyl-L-glutamyl 5-phosphate + NADPH + H(+)</text>
        <dbReference type="Rhea" id="RHEA:21588"/>
        <dbReference type="ChEBI" id="CHEBI:15378"/>
        <dbReference type="ChEBI" id="CHEBI:29123"/>
        <dbReference type="ChEBI" id="CHEBI:43474"/>
        <dbReference type="ChEBI" id="CHEBI:57783"/>
        <dbReference type="ChEBI" id="CHEBI:57936"/>
        <dbReference type="ChEBI" id="CHEBI:58349"/>
        <dbReference type="EC" id="1.2.1.38"/>
    </reaction>
</comment>
<evidence type="ECO:0000256" key="5">
    <source>
        <dbReference type="HAMAP-Rule" id="MF_00150"/>
    </source>
</evidence>
<dbReference type="Gene3D" id="3.40.50.720">
    <property type="entry name" value="NAD(P)-binding Rossmann-like Domain"/>
    <property type="match status" value="1"/>
</dbReference>
<comment type="pathway">
    <text evidence="5">Amino-acid biosynthesis; L-arginine biosynthesis; N(2)-acetyl-L-ornithine from L-glutamate: step 3/4.</text>
</comment>
<dbReference type="InterPro" id="IPR000534">
    <property type="entry name" value="Semialdehyde_DH_NAD-bd"/>
</dbReference>
<feature type="domain" description="Semialdehyde dehydrogenase NAD-binding" evidence="7">
    <location>
        <begin position="2"/>
        <end position="141"/>
    </location>
</feature>
<dbReference type="PANTHER" id="PTHR32338">
    <property type="entry name" value="N-ACETYL-GAMMA-GLUTAMYL-PHOSPHATE REDUCTASE, CHLOROPLASTIC-RELATED-RELATED"/>
    <property type="match status" value="1"/>
</dbReference>
<dbReference type="Pfam" id="PF01118">
    <property type="entry name" value="Semialdhyde_dh"/>
    <property type="match status" value="1"/>
</dbReference>